<feature type="domain" description="NACHT" evidence="6">
    <location>
        <begin position="441"/>
        <end position="588"/>
    </location>
</feature>
<dbReference type="InterPro" id="IPR015943">
    <property type="entry name" value="WD40/YVTN_repeat-like_dom_sf"/>
</dbReference>
<dbReference type="Pfam" id="PF24883">
    <property type="entry name" value="NPHP3_N"/>
    <property type="match status" value="1"/>
</dbReference>
<keyword evidence="4" id="KW-0175">Coiled coil</keyword>
<dbReference type="PROSITE" id="PS50082">
    <property type="entry name" value="WD_REPEATS_2"/>
    <property type="match status" value="5"/>
</dbReference>
<evidence type="ECO:0000256" key="4">
    <source>
        <dbReference type="SAM" id="Coils"/>
    </source>
</evidence>
<dbReference type="InterPro" id="IPR007111">
    <property type="entry name" value="NACHT_NTPase"/>
</dbReference>
<dbReference type="PROSITE" id="PS50837">
    <property type="entry name" value="NACHT"/>
    <property type="match status" value="1"/>
</dbReference>
<feature type="repeat" description="WD" evidence="3">
    <location>
        <begin position="1140"/>
        <end position="1181"/>
    </location>
</feature>
<dbReference type="InterPro" id="IPR056884">
    <property type="entry name" value="NPHP3-like_N"/>
</dbReference>
<gene>
    <name evidence="7" type="ORF">B0T25DRAFT_111949</name>
</gene>
<dbReference type="Gene3D" id="2.130.10.10">
    <property type="entry name" value="YVTN repeat-like/Quinoprotein amine dehydrogenase"/>
    <property type="match status" value="3"/>
</dbReference>
<dbReference type="SUPFAM" id="SSF52540">
    <property type="entry name" value="P-loop containing nucleoside triphosphate hydrolases"/>
    <property type="match status" value="1"/>
</dbReference>
<dbReference type="SMART" id="SM00320">
    <property type="entry name" value="WD40"/>
    <property type="match status" value="6"/>
</dbReference>
<evidence type="ECO:0000313" key="8">
    <source>
        <dbReference type="Proteomes" id="UP001275084"/>
    </source>
</evidence>
<dbReference type="PROSITE" id="PS00678">
    <property type="entry name" value="WD_REPEATS_1"/>
    <property type="match status" value="5"/>
</dbReference>
<dbReference type="InterPro" id="IPR036322">
    <property type="entry name" value="WD40_repeat_dom_sf"/>
</dbReference>
<evidence type="ECO:0000256" key="1">
    <source>
        <dbReference type="ARBA" id="ARBA00022574"/>
    </source>
</evidence>
<name>A0AAJ0MI27_9PEZI</name>
<reference evidence="7" key="1">
    <citation type="journal article" date="2023" name="Mol. Phylogenet. Evol.">
        <title>Genome-scale phylogeny and comparative genomics of the fungal order Sordariales.</title>
        <authorList>
            <person name="Hensen N."/>
            <person name="Bonometti L."/>
            <person name="Westerberg I."/>
            <person name="Brannstrom I.O."/>
            <person name="Guillou S."/>
            <person name="Cros-Aarteil S."/>
            <person name="Calhoun S."/>
            <person name="Haridas S."/>
            <person name="Kuo A."/>
            <person name="Mondo S."/>
            <person name="Pangilinan J."/>
            <person name="Riley R."/>
            <person name="LaButti K."/>
            <person name="Andreopoulos B."/>
            <person name="Lipzen A."/>
            <person name="Chen C."/>
            <person name="Yan M."/>
            <person name="Daum C."/>
            <person name="Ng V."/>
            <person name="Clum A."/>
            <person name="Steindorff A."/>
            <person name="Ohm R.A."/>
            <person name="Martin F."/>
            <person name="Silar P."/>
            <person name="Natvig D.O."/>
            <person name="Lalanne C."/>
            <person name="Gautier V."/>
            <person name="Ament-Velasquez S.L."/>
            <person name="Kruys A."/>
            <person name="Hutchinson M.I."/>
            <person name="Powell A.J."/>
            <person name="Barry K."/>
            <person name="Miller A.N."/>
            <person name="Grigoriev I.V."/>
            <person name="Debuchy R."/>
            <person name="Gladieux P."/>
            <person name="Hiltunen Thoren M."/>
            <person name="Johannesson H."/>
        </authorList>
    </citation>
    <scope>NUCLEOTIDE SEQUENCE</scope>
    <source>
        <strain evidence="7">CBS 955.72</strain>
    </source>
</reference>
<dbReference type="InterPro" id="IPR031359">
    <property type="entry name" value="NACHT_N"/>
</dbReference>
<dbReference type="InterPro" id="IPR027417">
    <property type="entry name" value="P-loop_NTPase"/>
</dbReference>
<keyword evidence="1 3" id="KW-0853">WD repeat</keyword>
<dbReference type="AlphaFoldDB" id="A0AAJ0MI27"/>
<evidence type="ECO:0000313" key="7">
    <source>
        <dbReference type="EMBL" id="KAK3359855.1"/>
    </source>
</evidence>
<dbReference type="CDD" id="cd00200">
    <property type="entry name" value="WD40"/>
    <property type="match status" value="1"/>
</dbReference>
<sequence>MLKMFGERLKRRFRRRRAESPASSSARPVDVQSEQKPTQNGSKASSIITAKPCAPLSSSAADPQAARPSTEAAITDCHQPTAASQSSSLELTAEPQNKSTAAEFTEQPTPAISTSERLWNAAYDSLELEDAELVGSYVKILEELLNDETSELSTADARAKLKDPTARQKHMRGLVEKGQEKISKASRISTGIGDLADFVLSAKAMVDLVLQSVPQAAPAALPWAGVCLGLQMLRNPAQATRANVAGIAHVISRMDWYCALSEHLLKKDHVDESLESILPQLEARIAALYKALLLYQMKSVCSYYRHQVLVFFRGLANWDDWDADLKVVTDAEDALQRDSDQYNKLQAKETLGQLVEHAKGMETLFRDLTQNIRELIAQNKTDNDERCLQDLFVVDPQDDMEKIQRNKDALLDEAYKWVLDTEEYAAFTDWNYKGSGQSSCRLMWIKGHAGTGKTMLLIGIISELSNQPAKIAPSLSHFLCQGTNAALNSATATLRSLIWLLLVQQPHLVSHLRSKHKNAGSSLFTGENAFTALSSVFKSMLNDPGLSPVYFVLDALDECEYGLADLVKLISTSLTLSRKVKWLVSSRPTVELKIPDTVGSMVELDAQRLKNPVNAYIDHKLSILKIREGYDDHVLATIAAEVRQRAENTFLWVALVFKELDAEDGTLNYVHGMYAADIIKEMPPGLSKLYSYMMARIEKGMRRDPQYCKNVLATATLALRPLALPELATLAELPPHMDPRIIVKKCGSFLTAKEETVYLIHQSAKDYLDENYTTRLQPAGVAQGHADIGKRSIEVMVSDLRQNMYHLDFGSKPNDMKPPHADPLARIRYSCLFWTDHLCFRNDENTGCLRELMDSGKAFEFLKECFLHWLEALSLLGKISDGVSSIRKLLHAVQLQQDTASNFVDFLNDAEKFICSHGSIMERAPLQIYGSALIFSPTLSKVRKQQWKKRLSFIKLAAGIKDYWGAHQQTLEGHSDSVYTVAFSPDGKTLASGSGDNTIRLWDAATGTHQQTLEGHSDSVNTVAFSPDGKTLASGSWDNTIRLWDAATGTHQQTLKGHSDFVYTVAFSPDGKTLASGSRDDTTIRLWDAATGTHQQTLKGHSDSVYTVAFSPDGKTLASGSRDDTIRLWDTATGTHQQTLEGHSDPVYAVAFSPDGKTLASSSWDDTIRLWDAATGTQQQTLEGHGGYGGYVTRQSDYVKAVAFSPDWNSGLDASRNQRLVGNILFVNGEWITRGGKNLLWLPPDYRATCTSVYDHTLVLGHASGQVTFFQIDSAQ</sequence>
<comment type="caution">
    <text evidence="7">The sequence shown here is derived from an EMBL/GenBank/DDBJ whole genome shotgun (WGS) entry which is preliminary data.</text>
</comment>
<feature type="coiled-coil region" evidence="4">
    <location>
        <begin position="328"/>
        <end position="385"/>
    </location>
</feature>
<keyword evidence="8" id="KW-1185">Reference proteome</keyword>
<keyword evidence="2" id="KW-0677">Repeat</keyword>
<dbReference type="Gene3D" id="3.40.50.300">
    <property type="entry name" value="P-loop containing nucleotide triphosphate hydrolases"/>
    <property type="match status" value="1"/>
</dbReference>
<dbReference type="PANTHER" id="PTHR19848:SF8">
    <property type="entry name" value="F-BOX AND WD REPEAT DOMAIN CONTAINING 7"/>
    <property type="match status" value="1"/>
</dbReference>
<dbReference type="PANTHER" id="PTHR19848">
    <property type="entry name" value="WD40 REPEAT PROTEIN"/>
    <property type="match status" value="1"/>
</dbReference>
<reference evidence="7" key="2">
    <citation type="submission" date="2023-06" db="EMBL/GenBank/DDBJ databases">
        <authorList>
            <consortium name="Lawrence Berkeley National Laboratory"/>
            <person name="Haridas S."/>
            <person name="Hensen N."/>
            <person name="Bonometti L."/>
            <person name="Westerberg I."/>
            <person name="Brannstrom I.O."/>
            <person name="Guillou S."/>
            <person name="Cros-Aarteil S."/>
            <person name="Calhoun S."/>
            <person name="Kuo A."/>
            <person name="Mondo S."/>
            <person name="Pangilinan J."/>
            <person name="Riley R."/>
            <person name="Labutti K."/>
            <person name="Andreopoulos B."/>
            <person name="Lipzen A."/>
            <person name="Chen C."/>
            <person name="Yanf M."/>
            <person name="Daum C."/>
            <person name="Ng V."/>
            <person name="Clum A."/>
            <person name="Steindorff A."/>
            <person name="Ohm R."/>
            <person name="Martin F."/>
            <person name="Silar P."/>
            <person name="Natvig D."/>
            <person name="Lalanne C."/>
            <person name="Gautier V."/>
            <person name="Ament-Velasquez S.L."/>
            <person name="Kruys A."/>
            <person name="Hutchinson M.I."/>
            <person name="Powell A.J."/>
            <person name="Barry K."/>
            <person name="Miller A.N."/>
            <person name="Grigoriev I.V."/>
            <person name="Debuchy R."/>
            <person name="Gladieux P."/>
            <person name="Thoren M.H."/>
            <person name="Johannesson H."/>
        </authorList>
    </citation>
    <scope>NUCLEOTIDE SEQUENCE</scope>
    <source>
        <strain evidence="7">CBS 955.72</strain>
    </source>
</reference>
<feature type="compositionally biased region" description="Polar residues" evidence="5">
    <location>
        <begin position="32"/>
        <end position="48"/>
    </location>
</feature>
<organism evidence="7 8">
    <name type="scientific">Lasiosphaeria hispida</name>
    <dbReference type="NCBI Taxonomy" id="260671"/>
    <lineage>
        <taxon>Eukaryota</taxon>
        <taxon>Fungi</taxon>
        <taxon>Dikarya</taxon>
        <taxon>Ascomycota</taxon>
        <taxon>Pezizomycotina</taxon>
        <taxon>Sordariomycetes</taxon>
        <taxon>Sordariomycetidae</taxon>
        <taxon>Sordariales</taxon>
        <taxon>Lasiosphaeriaceae</taxon>
        <taxon>Lasiosphaeria</taxon>
    </lineage>
</organism>
<feature type="repeat" description="WD" evidence="3">
    <location>
        <begin position="1013"/>
        <end position="1054"/>
    </location>
</feature>
<dbReference type="SUPFAM" id="SSF50978">
    <property type="entry name" value="WD40 repeat-like"/>
    <property type="match status" value="1"/>
</dbReference>
<dbReference type="EMBL" id="JAUIQD010000002">
    <property type="protein sequence ID" value="KAK3359855.1"/>
    <property type="molecule type" value="Genomic_DNA"/>
</dbReference>
<protein>
    <recommendedName>
        <fullName evidence="6">NACHT domain-containing protein</fullName>
    </recommendedName>
</protein>
<dbReference type="PRINTS" id="PR00320">
    <property type="entry name" value="GPROTEINBRPT"/>
</dbReference>
<evidence type="ECO:0000256" key="5">
    <source>
        <dbReference type="SAM" id="MobiDB-lite"/>
    </source>
</evidence>
<feature type="repeat" description="WD" evidence="3">
    <location>
        <begin position="1098"/>
        <end position="1139"/>
    </location>
</feature>
<dbReference type="Pfam" id="PF17100">
    <property type="entry name" value="NACHT_N"/>
    <property type="match status" value="1"/>
</dbReference>
<evidence type="ECO:0000256" key="2">
    <source>
        <dbReference type="ARBA" id="ARBA00022737"/>
    </source>
</evidence>
<evidence type="ECO:0000256" key="3">
    <source>
        <dbReference type="PROSITE-ProRule" id="PRU00221"/>
    </source>
</evidence>
<proteinExistence type="predicted"/>
<feature type="repeat" description="WD" evidence="3">
    <location>
        <begin position="971"/>
        <end position="1012"/>
    </location>
</feature>
<feature type="repeat" description="WD" evidence="3">
    <location>
        <begin position="1055"/>
        <end position="1097"/>
    </location>
</feature>
<dbReference type="Proteomes" id="UP001275084">
    <property type="component" value="Unassembled WGS sequence"/>
</dbReference>
<dbReference type="Pfam" id="PF00400">
    <property type="entry name" value="WD40"/>
    <property type="match status" value="5"/>
</dbReference>
<feature type="compositionally biased region" description="Polar residues" evidence="5">
    <location>
        <begin position="81"/>
        <end position="111"/>
    </location>
</feature>
<accession>A0AAJ0MI27</accession>
<dbReference type="PROSITE" id="PS50294">
    <property type="entry name" value="WD_REPEATS_REGION"/>
    <property type="match status" value="5"/>
</dbReference>
<dbReference type="InterPro" id="IPR001680">
    <property type="entry name" value="WD40_rpt"/>
</dbReference>
<dbReference type="InterPro" id="IPR020472">
    <property type="entry name" value="WD40_PAC1"/>
</dbReference>
<feature type="region of interest" description="Disordered" evidence="5">
    <location>
        <begin position="1"/>
        <end position="111"/>
    </location>
</feature>
<dbReference type="InterPro" id="IPR019775">
    <property type="entry name" value="WD40_repeat_CS"/>
</dbReference>
<evidence type="ECO:0000259" key="6">
    <source>
        <dbReference type="PROSITE" id="PS50837"/>
    </source>
</evidence>